<reference evidence="2" key="1">
    <citation type="journal article" date="2021" name="Mol. Ecol. Resour.">
        <title>Apolygus lucorum genome provides insights into omnivorousness and mesophyll feeding.</title>
        <authorList>
            <person name="Liu Y."/>
            <person name="Liu H."/>
            <person name="Wang H."/>
            <person name="Huang T."/>
            <person name="Liu B."/>
            <person name="Yang B."/>
            <person name="Yin L."/>
            <person name="Li B."/>
            <person name="Zhang Y."/>
            <person name="Zhang S."/>
            <person name="Jiang F."/>
            <person name="Zhang X."/>
            <person name="Ren Y."/>
            <person name="Wang B."/>
            <person name="Wang S."/>
            <person name="Lu Y."/>
            <person name="Wu K."/>
            <person name="Fan W."/>
            <person name="Wang G."/>
        </authorList>
    </citation>
    <scope>NUCLEOTIDE SEQUENCE</scope>
    <source>
        <strain evidence="2">12Hb</strain>
    </source>
</reference>
<evidence type="ECO:0000313" key="3">
    <source>
        <dbReference type="Proteomes" id="UP000466442"/>
    </source>
</evidence>
<organism evidence="2 3">
    <name type="scientific">Apolygus lucorum</name>
    <name type="common">Small green plant bug</name>
    <name type="synonym">Lygocoris lucorum</name>
    <dbReference type="NCBI Taxonomy" id="248454"/>
    <lineage>
        <taxon>Eukaryota</taxon>
        <taxon>Metazoa</taxon>
        <taxon>Ecdysozoa</taxon>
        <taxon>Arthropoda</taxon>
        <taxon>Hexapoda</taxon>
        <taxon>Insecta</taxon>
        <taxon>Pterygota</taxon>
        <taxon>Neoptera</taxon>
        <taxon>Paraneoptera</taxon>
        <taxon>Hemiptera</taxon>
        <taxon>Heteroptera</taxon>
        <taxon>Panheteroptera</taxon>
        <taxon>Cimicomorpha</taxon>
        <taxon>Miridae</taxon>
        <taxon>Mirini</taxon>
        <taxon>Apolygus</taxon>
    </lineage>
</organism>
<proteinExistence type="predicted"/>
<name>A0A8S9XMB3_APOLU</name>
<dbReference type="EMBL" id="WIXP02000006">
    <property type="protein sequence ID" value="KAF6209431.1"/>
    <property type="molecule type" value="Genomic_DNA"/>
</dbReference>
<evidence type="ECO:0000256" key="1">
    <source>
        <dbReference type="SAM" id="MobiDB-lite"/>
    </source>
</evidence>
<dbReference type="Proteomes" id="UP000466442">
    <property type="component" value="Unassembled WGS sequence"/>
</dbReference>
<gene>
    <name evidence="2" type="ORF">GE061_015178</name>
</gene>
<evidence type="ECO:0000313" key="2">
    <source>
        <dbReference type="EMBL" id="KAF6209431.1"/>
    </source>
</evidence>
<sequence>MTMSRVAPAGVPTGRPRKTNRKIPLGVMGRHHLNTIEKTLKTDPVNFIHSLPLIPTTRTSFLPESRDALKKPSAPTFDQPELPFKQKLSTRAKETIMKWKNDLPSPPSFLTSWASKFLAFASRTKTSST</sequence>
<feature type="region of interest" description="Disordered" evidence="1">
    <location>
        <begin position="1"/>
        <end position="21"/>
    </location>
</feature>
<comment type="caution">
    <text evidence="2">The sequence shown here is derived from an EMBL/GenBank/DDBJ whole genome shotgun (WGS) entry which is preliminary data.</text>
</comment>
<dbReference type="AlphaFoldDB" id="A0A8S9XMB3"/>
<protein>
    <submittedName>
        <fullName evidence="2">Uncharacterized protein</fullName>
    </submittedName>
</protein>
<keyword evidence="3" id="KW-1185">Reference proteome</keyword>
<accession>A0A8S9XMB3</accession>